<comment type="caution">
    <text evidence="5">The sequence shown here is derived from an EMBL/GenBank/DDBJ whole genome shotgun (WGS) entry which is preliminary data.</text>
</comment>
<protein>
    <recommendedName>
        <fullName evidence="7">Hemolysin type calcium-binding protein</fullName>
    </recommendedName>
</protein>
<feature type="region of interest" description="Disordered" evidence="3">
    <location>
        <begin position="281"/>
        <end position="414"/>
    </location>
</feature>
<comment type="subcellular location">
    <subcellularLocation>
        <location evidence="1">Secreted</location>
    </subcellularLocation>
</comment>
<dbReference type="Pfam" id="PF00353">
    <property type="entry name" value="HemolysinCabind"/>
    <property type="match status" value="2"/>
</dbReference>
<accession>A0A852VTT7</accession>
<proteinExistence type="predicted"/>
<feature type="compositionally biased region" description="Basic and acidic residues" evidence="3">
    <location>
        <begin position="291"/>
        <end position="304"/>
    </location>
</feature>
<evidence type="ECO:0000256" key="4">
    <source>
        <dbReference type="SAM" id="SignalP"/>
    </source>
</evidence>
<feature type="signal peptide" evidence="4">
    <location>
        <begin position="1"/>
        <end position="27"/>
    </location>
</feature>
<keyword evidence="4" id="KW-0732">Signal</keyword>
<name>A0A852VTT7_PSEA5</name>
<dbReference type="InterPro" id="IPR011049">
    <property type="entry name" value="Serralysin-like_metalloprot_C"/>
</dbReference>
<dbReference type="InterPro" id="IPR001343">
    <property type="entry name" value="Hemolysn_Ca-bd"/>
</dbReference>
<organism evidence="5 6">
    <name type="scientific">Pseudonocardia alni</name>
    <name type="common">Amycolata alni</name>
    <dbReference type="NCBI Taxonomy" id="33907"/>
    <lineage>
        <taxon>Bacteria</taxon>
        <taxon>Bacillati</taxon>
        <taxon>Actinomycetota</taxon>
        <taxon>Actinomycetes</taxon>
        <taxon>Pseudonocardiales</taxon>
        <taxon>Pseudonocardiaceae</taxon>
        <taxon>Pseudonocardia</taxon>
    </lineage>
</organism>
<dbReference type="PANTHER" id="PTHR38340:SF1">
    <property type="entry name" value="S-LAYER PROTEIN"/>
    <property type="match status" value="1"/>
</dbReference>
<reference evidence="5 6" key="1">
    <citation type="submission" date="2020-07" db="EMBL/GenBank/DDBJ databases">
        <title>Sequencing the genomes of 1000 actinobacteria strains.</title>
        <authorList>
            <person name="Klenk H.-P."/>
        </authorList>
    </citation>
    <scope>NUCLEOTIDE SEQUENCE [LARGE SCALE GENOMIC DNA]</scope>
    <source>
        <strain evidence="5 6">DSM 44749</strain>
    </source>
</reference>
<dbReference type="RefSeq" id="WP_312888161.1">
    <property type="nucleotide sequence ID" value="NZ_BAAAJZ010000011.1"/>
</dbReference>
<dbReference type="PANTHER" id="PTHR38340">
    <property type="entry name" value="S-LAYER PROTEIN"/>
    <property type="match status" value="1"/>
</dbReference>
<feature type="compositionally biased region" description="Pro residues" evidence="3">
    <location>
        <begin position="388"/>
        <end position="399"/>
    </location>
</feature>
<dbReference type="PRINTS" id="PR00313">
    <property type="entry name" value="CABNDNGRPT"/>
</dbReference>
<gene>
    <name evidence="5" type="ORF">HDA37_000052</name>
</gene>
<dbReference type="Gene3D" id="2.150.10.10">
    <property type="entry name" value="Serralysin-like metalloprotease, C-terminal"/>
    <property type="match status" value="1"/>
</dbReference>
<dbReference type="AlphaFoldDB" id="A0A852VTT7"/>
<evidence type="ECO:0000256" key="2">
    <source>
        <dbReference type="ARBA" id="ARBA00022525"/>
    </source>
</evidence>
<dbReference type="GO" id="GO:0005576">
    <property type="term" value="C:extracellular region"/>
    <property type="evidence" value="ECO:0007669"/>
    <property type="project" value="UniProtKB-SubCell"/>
</dbReference>
<dbReference type="InterPro" id="IPR050557">
    <property type="entry name" value="RTX_toxin/Mannuronan_C5-epim"/>
</dbReference>
<evidence type="ECO:0000256" key="1">
    <source>
        <dbReference type="ARBA" id="ARBA00004613"/>
    </source>
</evidence>
<keyword evidence="2" id="KW-0964">Secreted</keyword>
<dbReference type="InterPro" id="IPR018511">
    <property type="entry name" value="Hemolysin-typ_Ca-bd_CS"/>
</dbReference>
<dbReference type="PROSITE" id="PS00330">
    <property type="entry name" value="HEMOLYSIN_CALCIUM"/>
    <property type="match status" value="3"/>
</dbReference>
<dbReference type="SUPFAM" id="SSF51120">
    <property type="entry name" value="beta-Roll"/>
    <property type="match status" value="1"/>
</dbReference>
<sequence>MSPAVPRRRAALAMGAAAVLVAVSATAWGTWAVFTDSDPGAAGSTSAGTVVLGGRATPPAVALTGLRANSTTTTSVTVDYRGSVPATLSVSLPAYSSTACTTGVGGLLDGLNVGSLTVRIGSRTAESYCALLDGKERVVTTLAPGTVVTVPLTVAVGPVVLLPRTEAATLRLAVSGGFTDRVDGTLRIGTNLLGTRSLRVASPSVVPAVAAPPAECVDAGITSVAETVVLSGDGAVFDARTDRPGATGPLLVVGTPGPDRITGSPGRDCLVGAGGDDVLDGGAGDDVLLGGDRDDRLSGGDGADRLYGGAGADTLLGGPENPREPDVLHGGLADGATCPDAGPEDLLTACTAPAPAATPPATVPSPAPGATPVPEGSADPAAPGDPASTPPEPAPPAPAVPEGEPDPATTAPSG</sequence>
<feature type="compositionally biased region" description="Low complexity" evidence="3">
    <location>
        <begin position="372"/>
        <end position="387"/>
    </location>
</feature>
<feature type="compositionally biased region" description="Pro residues" evidence="3">
    <location>
        <begin position="356"/>
        <end position="371"/>
    </location>
</feature>
<keyword evidence="6" id="KW-1185">Reference proteome</keyword>
<dbReference type="GeneID" id="98055531"/>
<evidence type="ECO:0008006" key="7">
    <source>
        <dbReference type="Google" id="ProtNLM"/>
    </source>
</evidence>
<evidence type="ECO:0000313" key="5">
    <source>
        <dbReference type="EMBL" id="NYF99766.1"/>
    </source>
</evidence>
<feature type="chain" id="PRO_5032297452" description="Hemolysin type calcium-binding protein" evidence="4">
    <location>
        <begin position="28"/>
        <end position="414"/>
    </location>
</feature>
<dbReference type="Proteomes" id="UP000549695">
    <property type="component" value="Unassembled WGS sequence"/>
</dbReference>
<evidence type="ECO:0000313" key="6">
    <source>
        <dbReference type="Proteomes" id="UP000549695"/>
    </source>
</evidence>
<evidence type="ECO:0000256" key="3">
    <source>
        <dbReference type="SAM" id="MobiDB-lite"/>
    </source>
</evidence>
<dbReference type="EMBL" id="JACCCZ010000001">
    <property type="protein sequence ID" value="NYF99766.1"/>
    <property type="molecule type" value="Genomic_DNA"/>
</dbReference>
<dbReference type="GO" id="GO:0005509">
    <property type="term" value="F:calcium ion binding"/>
    <property type="evidence" value="ECO:0007669"/>
    <property type="project" value="InterPro"/>
</dbReference>